<evidence type="ECO:0000313" key="3">
    <source>
        <dbReference type="Proteomes" id="UP000076738"/>
    </source>
</evidence>
<feature type="region of interest" description="Disordered" evidence="1">
    <location>
        <begin position="1"/>
        <end position="79"/>
    </location>
</feature>
<feature type="compositionally biased region" description="Pro residues" evidence="1">
    <location>
        <begin position="58"/>
        <end position="71"/>
    </location>
</feature>
<keyword evidence="3" id="KW-1185">Reference proteome</keyword>
<organism evidence="2 3">
    <name type="scientific">Calocera viscosa (strain TUFC12733)</name>
    <dbReference type="NCBI Taxonomy" id="1330018"/>
    <lineage>
        <taxon>Eukaryota</taxon>
        <taxon>Fungi</taxon>
        <taxon>Dikarya</taxon>
        <taxon>Basidiomycota</taxon>
        <taxon>Agaricomycotina</taxon>
        <taxon>Dacrymycetes</taxon>
        <taxon>Dacrymycetales</taxon>
        <taxon>Dacrymycetaceae</taxon>
        <taxon>Calocera</taxon>
    </lineage>
</organism>
<feature type="compositionally biased region" description="Basic residues" evidence="1">
    <location>
        <begin position="7"/>
        <end position="18"/>
    </location>
</feature>
<proteinExistence type="predicted"/>
<dbReference type="Proteomes" id="UP000076738">
    <property type="component" value="Unassembled WGS sequence"/>
</dbReference>
<protein>
    <submittedName>
        <fullName evidence="2">Uncharacterized protein</fullName>
    </submittedName>
</protein>
<evidence type="ECO:0000313" key="2">
    <source>
        <dbReference type="EMBL" id="KZP00203.1"/>
    </source>
</evidence>
<accession>A0A167QSY4</accession>
<reference evidence="2 3" key="1">
    <citation type="journal article" date="2016" name="Mol. Biol. Evol.">
        <title>Comparative Genomics of Early-Diverging Mushroom-Forming Fungi Provides Insights into the Origins of Lignocellulose Decay Capabilities.</title>
        <authorList>
            <person name="Nagy L.G."/>
            <person name="Riley R."/>
            <person name="Tritt A."/>
            <person name="Adam C."/>
            <person name="Daum C."/>
            <person name="Floudas D."/>
            <person name="Sun H."/>
            <person name="Yadav J.S."/>
            <person name="Pangilinan J."/>
            <person name="Larsson K.H."/>
            <person name="Matsuura K."/>
            <person name="Barry K."/>
            <person name="Labutti K."/>
            <person name="Kuo R."/>
            <person name="Ohm R.A."/>
            <person name="Bhattacharya S.S."/>
            <person name="Shirouzu T."/>
            <person name="Yoshinaga Y."/>
            <person name="Martin F.M."/>
            <person name="Grigoriev I.V."/>
            <person name="Hibbett D.S."/>
        </authorList>
    </citation>
    <scope>NUCLEOTIDE SEQUENCE [LARGE SCALE GENOMIC DNA]</scope>
    <source>
        <strain evidence="2 3">TUFC12733</strain>
    </source>
</reference>
<dbReference type="EMBL" id="KV417270">
    <property type="protein sequence ID" value="KZP00203.1"/>
    <property type="molecule type" value="Genomic_DNA"/>
</dbReference>
<name>A0A167QSY4_CALVF</name>
<evidence type="ECO:0000256" key="1">
    <source>
        <dbReference type="SAM" id="MobiDB-lite"/>
    </source>
</evidence>
<dbReference type="AlphaFoldDB" id="A0A167QSY4"/>
<feature type="compositionally biased region" description="Basic residues" evidence="1">
    <location>
        <begin position="43"/>
        <end position="57"/>
    </location>
</feature>
<gene>
    <name evidence="2" type="ORF">CALVIDRAFT_324631</name>
</gene>
<sequence length="258" mass="29075">MTEAARGRRRPAAARPARRSSIPTAHHQREAKSVPCYTGSHHCAGRARARRHPRLHPQPHPLPPSPHPPPLLSSLQHHQSPPLLACPYHTPRPHIPLPPCRRLLHPPGWERMYCPLRPHCHPSQCPLSLPAPSKIHHPKPFRPSAQPSQNAPHQMATSIRRRRYALRSEHRRCPSCRGRTQSGFTASWRLSRRRGIMCGTWRSSLTSTSLPSTRSIPSCTRSSRATCLRCARPTSVSCRSWRTPCLSLGCLPAPTRRI</sequence>